<feature type="transmembrane region" description="Helical" evidence="10">
    <location>
        <begin position="1319"/>
        <end position="1340"/>
    </location>
</feature>
<dbReference type="GO" id="GO:0016887">
    <property type="term" value="F:ATP hydrolysis activity"/>
    <property type="evidence" value="ECO:0007669"/>
    <property type="project" value="InterPro"/>
</dbReference>
<keyword evidence="3 10" id="KW-0812">Transmembrane</keyword>
<dbReference type="CDD" id="cd03250">
    <property type="entry name" value="ABCC_MRP_domain1"/>
    <property type="match status" value="1"/>
</dbReference>
<feature type="region of interest" description="Disordered" evidence="9">
    <location>
        <begin position="423"/>
        <end position="451"/>
    </location>
</feature>
<feature type="transmembrane region" description="Helical" evidence="10">
    <location>
        <begin position="116"/>
        <end position="136"/>
    </location>
</feature>
<feature type="domain" description="ABC transporter" evidence="11">
    <location>
        <begin position="695"/>
        <end position="939"/>
    </location>
</feature>
<feature type="transmembrane region" description="Helical" evidence="10">
    <location>
        <begin position="1030"/>
        <end position="1049"/>
    </location>
</feature>
<dbReference type="SUPFAM" id="SSF52540">
    <property type="entry name" value="P-loop containing nucleoside triphosphate hydrolases"/>
    <property type="match status" value="2"/>
</dbReference>
<dbReference type="InterPro" id="IPR003593">
    <property type="entry name" value="AAA+_ATPase"/>
</dbReference>
<organism evidence="13 14">
    <name type="scientific">Rhizoctonia solani</name>
    <dbReference type="NCBI Taxonomy" id="456999"/>
    <lineage>
        <taxon>Eukaryota</taxon>
        <taxon>Fungi</taxon>
        <taxon>Dikarya</taxon>
        <taxon>Basidiomycota</taxon>
        <taxon>Agaricomycotina</taxon>
        <taxon>Agaricomycetes</taxon>
        <taxon>Cantharellales</taxon>
        <taxon>Ceratobasidiaceae</taxon>
        <taxon>Rhizoctonia</taxon>
    </lineage>
</organism>
<feature type="compositionally biased region" description="Low complexity" evidence="9">
    <location>
        <begin position="423"/>
        <end position="437"/>
    </location>
</feature>
<keyword evidence="2" id="KW-0813">Transport</keyword>
<keyword evidence="7 10" id="KW-1133">Transmembrane helix</keyword>
<keyword evidence="4" id="KW-0677">Repeat</keyword>
<feature type="transmembrane region" description="Helical" evidence="10">
    <location>
        <begin position="189"/>
        <end position="207"/>
    </location>
</feature>
<feature type="transmembrane region" description="Helical" evidence="10">
    <location>
        <begin position="6"/>
        <end position="26"/>
    </location>
</feature>
<evidence type="ECO:0000256" key="4">
    <source>
        <dbReference type="ARBA" id="ARBA00022737"/>
    </source>
</evidence>
<dbReference type="PROSITE" id="PS50929">
    <property type="entry name" value="ABC_TM1F"/>
    <property type="match status" value="2"/>
</dbReference>
<evidence type="ECO:0008006" key="15">
    <source>
        <dbReference type="Google" id="ProtNLM"/>
    </source>
</evidence>
<keyword evidence="6" id="KW-0067">ATP-binding</keyword>
<dbReference type="InterPro" id="IPR017871">
    <property type="entry name" value="ABC_transporter-like_CS"/>
</dbReference>
<dbReference type="Gene3D" id="1.20.1560.10">
    <property type="entry name" value="ABC transporter type 1, transmembrane domain"/>
    <property type="match status" value="2"/>
</dbReference>
<feature type="transmembrane region" description="Helical" evidence="10">
    <location>
        <begin position="323"/>
        <end position="348"/>
    </location>
</feature>
<evidence type="ECO:0000256" key="1">
    <source>
        <dbReference type="ARBA" id="ARBA00004370"/>
    </source>
</evidence>
<feature type="transmembrane region" description="Helical" evidence="10">
    <location>
        <begin position="83"/>
        <end position="104"/>
    </location>
</feature>
<feature type="domain" description="ABC transmembrane type-1" evidence="12">
    <location>
        <begin position="327"/>
        <end position="645"/>
    </location>
</feature>
<feature type="domain" description="ABC transporter" evidence="11">
    <location>
        <begin position="1384"/>
        <end position="1632"/>
    </location>
</feature>
<comment type="subcellular location">
    <subcellularLocation>
        <location evidence="1">Membrane</location>
    </subcellularLocation>
</comment>
<dbReference type="InterPro" id="IPR027417">
    <property type="entry name" value="P-loop_NTPase"/>
</dbReference>
<dbReference type="PROSITE" id="PS50893">
    <property type="entry name" value="ABC_TRANSPORTER_2"/>
    <property type="match status" value="2"/>
</dbReference>
<proteinExistence type="predicted"/>
<feature type="transmembrane region" description="Helical" evidence="10">
    <location>
        <begin position="493"/>
        <end position="515"/>
    </location>
</feature>
<dbReference type="GO" id="GO:0140359">
    <property type="term" value="F:ABC-type transporter activity"/>
    <property type="evidence" value="ECO:0007669"/>
    <property type="project" value="InterPro"/>
</dbReference>
<feature type="transmembrane region" description="Helical" evidence="10">
    <location>
        <begin position="1070"/>
        <end position="1093"/>
    </location>
</feature>
<evidence type="ECO:0000313" key="14">
    <source>
        <dbReference type="Proteomes" id="UP000663841"/>
    </source>
</evidence>
<evidence type="ECO:0000259" key="12">
    <source>
        <dbReference type="PROSITE" id="PS50929"/>
    </source>
</evidence>
<dbReference type="Proteomes" id="UP000663841">
    <property type="component" value="Unassembled WGS sequence"/>
</dbReference>
<dbReference type="SUPFAM" id="SSF90123">
    <property type="entry name" value="ABC transporter transmembrane region"/>
    <property type="match status" value="2"/>
</dbReference>
<dbReference type="CDD" id="cd18596">
    <property type="entry name" value="ABC_6TM_VMR1_D1_like"/>
    <property type="match status" value="1"/>
</dbReference>
<gene>
    <name evidence="13" type="ORF">RDB_LOCUS72588</name>
</gene>
<dbReference type="GO" id="GO:0000329">
    <property type="term" value="C:fungal-type vacuole membrane"/>
    <property type="evidence" value="ECO:0007669"/>
    <property type="project" value="TreeGrafter"/>
</dbReference>
<dbReference type="InterPro" id="IPR003439">
    <property type="entry name" value="ABC_transporter-like_ATP-bd"/>
</dbReference>
<evidence type="ECO:0000256" key="6">
    <source>
        <dbReference type="ARBA" id="ARBA00022840"/>
    </source>
</evidence>
<dbReference type="Gene3D" id="3.40.50.300">
    <property type="entry name" value="P-loop containing nucleotide triphosphate hydrolases"/>
    <property type="match status" value="2"/>
</dbReference>
<dbReference type="SMART" id="SM00382">
    <property type="entry name" value="AAA"/>
    <property type="match status" value="2"/>
</dbReference>
<dbReference type="PANTHER" id="PTHR24223:SF353">
    <property type="entry name" value="ABC TRANSPORTER ATP-BINDING PROTEIN_PERMEASE VMR1-RELATED"/>
    <property type="match status" value="1"/>
</dbReference>
<dbReference type="InterPro" id="IPR050173">
    <property type="entry name" value="ABC_transporter_C-like"/>
</dbReference>
<evidence type="ECO:0000256" key="5">
    <source>
        <dbReference type="ARBA" id="ARBA00022741"/>
    </source>
</evidence>
<protein>
    <recommendedName>
        <fullName evidence="15">ATP-dependent bile acid permease</fullName>
    </recommendedName>
</protein>
<sequence length="1656" mass="183419">MSVSYPLAASIVADVCVLSSALVFLFSRSKPLELPTTGADEPSERLEGDDRKDPFDIASREDVIDGYPLHEEKFWSKVKAMKLGQAIAVSLALAVVCAHIGWYITTNDLKTWDPLLWPLFLQSIFFVYLLVLSACSLHTKDISTHWSLTVHCSVLSTLALTALFIAKVLPRTPRSVAKSHGLSLVETRMEWLVLFLLFVAACISSTTNRAPAVYFPPERVYLLKSLDSLAPETTDNVVGEVQASVASILLFSYVTPIVMLGYHAASMEIRDLPILTAKLRAPYIYSTMRSIMKRIKLSHRWRGKPGSGYELLYQLIHANRATFLLQIILSASSAGLYYAPAWFLQQLVHFLEITRSTDEPQEIDPAWGWMYCGGLLLSGVLVYLITGQLWSLSTTTLQLRLKIQLNTTLFAKTLVRKDIASAGSASSNAPSRASTPAEDAGNGSKEDPVEDDFSSKAQVHTLMTTDVDRVSEFSWHFFSLVDAPIEIIIGTFFLYNLLGVSCFFGLAVTCLFLPMNHLASKVVIDAQDNLMKARDERVALMNEILGAMRMLKFMAWERSFEARVLKIRERELMHQKRNYLIETLFNAIWNSTPVITLVTLISFFHFTVIREQTLTPSIAFTSLTVFNEMRFALNTLPETFINILQSLVSLRRIEKYMSATEIADVRSIQDTQLEDSIRLVSATISWPQTRFGGASSAPSIASTPRARFTISDLSLEFPDGELSLVCGKLGSGKTLLLLALLGEADILAGQLIAPRSPPDALAKLGQEANLDNSNWIVRGICAYVPQTAWLQNDSIKNNIIFGLPFNSERYQQTIEACALVTDFGIIEDGDEAEIGERGVNLSGGQKARVSLARAVYSRASILLLDDVLSAVDAHTASHLFEQCLRGPLMNGRTIILVSHHLVAPGASYVVALDNGRVLFTGLQSEFIGSTVMQRISHSTDIAEKEQPVEEVIEEVVEVLGHSAEPSGVSLESDAATLVKSVSMSKDKPVSDGNTTVKKIAPRKLIEDEARAVGRVRWEIWQTYFKACGSFIYWAIFSLVILGGSLTPVLENGWLRYWSAHSSDQYGKGPLWYLTVYALVTVFGIFVQTIRWFVLYDGSIRASTVLYKRLLQAVLFANIRFHDTISKGRLLNRFGKDFEGKSFFSSSFCRSPNELVPGVDSSVADNLGRTIMYALSVLITLATVTYVGGIRFFGGKSSFSMLPMVNRFFLALACIMGALYYNVSKVYGQTSRDMRRLDSVTRSPLYSIYGETIAGVTVIRAFGASSMFLREMLRCVDTNASPYYGMWSVNRWLSVRFNMLSAAIVAITGVVMLIDKNVDASFAGFALAFASTITGDLLFMVRRFVGLEQSMVALERINEFSTIAQEGPEFIEPRPSASWPERGDISVENLTIRYAPTLPNVLHGITFDIKASCSSSLHIGVLGRTGSGKSTLALSFFRFVEATEGRIVIDGTDISKLGLTDLRSRLTIIPQDPTILSGTLRSTLDVFDEYEDHEIFEALRRVHLLPSGDEQEVNLGENANVFRDLDSPVSEGGENFSAGEKQLLCMARAILKRAKVLFCDEATASVDYVTDELISQTIRKEFADSTIVTIAHRLRTIIDYDKVLIMDQGHIAEYDEPGVLLADASSKFYALCKATGPKEFAVLKHMAEEATRARQAL</sequence>
<evidence type="ECO:0000259" key="11">
    <source>
        <dbReference type="PROSITE" id="PS50893"/>
    </source>
</evidence>
<keyword evidence="5" id="KW-0547">Nucleotide-binding</keyword>
<keyword evidence="8 10" id="KW-0472">Membrane</keyword>
<dbReference type="Pfam" id="PF00664">
    <property type="entry name" value="ABC_membrane"/>
    <property type="match status" value="3"/>
</dbReference>
<dbReference type="PROSITE" id="PS00211">
    <property type="entry name" value="ABC_TRANSPORTER_1"/>
    <property type="match status" value="2"/>
</dbReference>
<comment type="caution">
    <text evidence="13">The sequence shown here is derived from an EMBL/GenBank/DDBJ whole genome shotgun (WGS) entry which is preliminary data.</text>
</comment>
<evidence type="ECO:0000256" key="10">
    <source>
        <dbReference type="SAM" id="Phobius"/>
    </source>
</evidence>
<evidence type="ECO:0000256" key="9">
    <source>
        <dbReference type="SAM" id="MobiDB-lite"/>
    </source>
</evidence>
<dbReference type="CDD" id="cd18604">
    <property type="entry name" value="ABC_6TM_VMR1_D2_like"/>
    <property type="match status" value="1"/>
</dbReference>
<dbReference type="Pfam" id="PF00005">
    <property type="entry name" value="ABC_tran"/>
    <property type="match status" value="2"/>
</dbReference>
<dbReference type="FunFam" id="3.40.50.300:FF:001354">
    <property type="entry name" value="ATP-binding cassette (ABC) transporter, putative"/>
    <property type="match status" value="1"/>
</dbReference>
<dbReference type="InterPro" id="IPR036640">
    <property type="entry name" value="ABC1_TM_sf"/>
</dbReference>
<feature type="transmembrane region" description="Helical" evidence="10">
    <location>
        <begin position="1242"/>
        <end position="1262"/>
    </location>
</feature>
<evidence type="ECO:0000313" key="13">
    <source>
        <dbReference type="EMBL" id="CAE6433200.1"/>
    </source>
</evidence>
<evidence type="ECO:0000256" key="8">
    <source>
        <dbReference type="ARBA" id="ARBA00023136"/>
    </source>
</evidence>
<reference evidence="13" key="1">
    <citation type="submission" date="2021-01" db="EMBL/GenBank/DDBJ databases">
        <authorList>
            <person name="Kaushik A."/>
        </authorList>
    </citation>
    <scope>NUCLEOTIDE SEQUENCE</scope>
    <source>
        <strain evidence="13">AG3-T5</strain>
    </source>
</reference>
<feature type="transmembrane region" description="Helical" evidence="10">
    <location>
        <begin position="368"/>
        <end position="392"/>
    </location>
</feature>
<evidence type="ECO:0000256" key="2">
    <source>
        <dbReference type="ARBA" id="ARBA00022448"/>
    </source>
</evidence>
<feature type="transmembrane region" description="Helical" evidence="10">
    <location>
        <begin position="1170"/>
        <end position="1192"/>
    </location>
</feature>
<evidence type="ECO:0000256" key="3">
    <source>
        <dbReference type="ARBA" id="ARBA00022692"/>
    </source>
</evidence>
<feature type="transmembrane region" description="Helical" evidence="10">
    <location>
        <begin position="1204"/>
        <end position="1222"/>
    </location>
</feature>
<dbReference type="InterPro" id="IPR011527">
    <property type="entry name" value="ABC1_TM_dom"/>
</dbReference>
<dbReference type="PANTHER" id="PTHR24223">
    <property type="entry name" value="ATP-BINDING CASSETTE SUB-FAMILY C"/>
    <property type="match status" value="1"/>
</dbReference>
<feature type="transmembrane region" description="Helical" evidence="10">
    <location>
        <begin position="1294"/>
        <end position="1313"/>
    </location>
</feature>
<dbReference type="EMBL" id="CAJMWW010000086">
    <property type="protein sequence ID" value="CAE6433200.1"/>
    <property type="molecule type" value="Genomic_DNA"/>
</dbReference>
<accession>A0A8H3AM43</accession>
<name>A0A8H3AM43_9AGAM</name>
<dbReference type="GO" id="GO:0005524">
    <property type="term" value="F:ATP binding"/>
    <property type="evidence" value="ECO:0007669"/>
    <property type="project" value="UniProtKB-KW"/>
</dbReference>
<evidence type="ECO:0000256" key="7">
    <source>
        <dbReference type="ARBA" id="ARBA00022989"/>
    </source>
</evidence>
<feature type="domain" description="ABC transmembrane type-1" evidence="12">
    <location>
        <begin position="1034"/>
        <end position="1348"/>
    </location>
</feature>